<keyword evidence="4" id="KW-0804">Transcription</keyword>
<dbReference type="CDD" id="cd01104">
    <property type="entry name" value="HTH_MlrA-CarA"/>
    <property type="match status" value="1"/>
</dbReference>
<evidence type="ECO:0000256" key="4">
    <source>
        <dbReference type="ARBA" id="ARBA00023163"/>
    </source>
</evidence>
<dbReference type="RefSeq" id="WP_317039391.1">
    <property type="nucleotide sequence ID" value="NZ_FPAG01000003.1"/>
</dbReference>
<name>A0A1I6RUM0_9FLAO</name>
<evidence type="ECO:0000313" key="6">
    <source>
        <dbReference type="EMBL" id="SFS68138.1"/>
    </source>
</evidence>
<evidence type="ECO:0000256" key="2">
    <source>
        <dbReference type="ARBA" id="ARBA00023015"/>
    </source>
</evidence>
<keyword evidence="3" id="KW-0238">DNA-binding</keyword>
<dbReference type="InterPro" id="IPR036594">
    <property type="entry name" value="Meth_synthase_dom"/>
</dbReference>
<protein>
    <submittedName>
        <fullName evidence="6">B12 binding domain-containing protein</fullName>
    </submittedName>
</protein>
<dbReference type="Pfam" id="PF02607">
    <property type="entry name" value="B12-binding_2"/>
    <property type="match status" value="1"/>
</dbReference>
<feature type="domain" description="HTH merR-type" evidence="5">
    <location>
        <begin position="8"/>
        <end position="77"/>
    </location>
</feature>
<dbReference type="InterPro" id="IPR003759">
    <property type="entry name" value="Cbl-bd_cap"/>
</dbReference>
<dbReference type="InterPro" id="IPR047057">
    <property type="entry name" value="MerR_fam"/>
</dbReference>
<dbReference type="GO" id="GO:0003700">
    <property type="term" value="F:DNA-binding transcription factor activity"/>
    <property type="evidence" value="ECO:0007669"/>
    <property type="project" value="InterPro"/>
</dbReference>
<sequence length="297" mass="35123">MMNNTKQTFSIKDLENLSGIKAHTIRIWEKRYNLLAPKRTETNIRFYTLDDLQKLLNISFLNQHGYKISKIAELSAEKIPVLVREILNNDRSSDDYMNKFKMAMINFDQSLFYTTYNNLLNQKSFREIFYKIFIPLLNEIGLLWQTNTISPAQEHFISNLIKQKILINTENLYQEAPSHNKTFVLYLPENEIHEIRLLYLNYEVNLHGYKSIYLGQTVPLKSLEDIKKNHENVTFISYFTVEPTVERIYTYFEQFNELMGKDTALWVLGKQIHDLKLSSIPPNVRLLKSIQEVLEIL</sequence>
<keyword evidence="2" id="KW-0805">Transcription regulation</keyword>
<evidence type="ECO:0000256" key="3">
    <source>
        <dbReference type="ARBA" id="ARBA00023125"/>
    </source>
</evidence>
<evidence type="ECO:0000313" key="7">
    <source>
        <dbReference type="Proteomes" id="UP000183209"/>
    </source>
</evidence>
<evidence type="ECO:0000256" key="1">
    <source>
        <dbReference type="ARBA" id="ARBA00022491"/>
    </source>
</evidence>
<dbReference type="InterPro" id="IPR009061">
    <property type="entry name" value="DNA-bd_dom_put_sf"/>
</dbReference>
<organism evidence="6 7">
    <name type="scientific">Zhouia amylolytica</name>
    <dbReference type="NCBI Taxonomy" id="376730"/>
    <lineage>
        <taxon>Bacteria</taxon>
        <taxon>Pseudomonadati</taxon>
        <taxon>Bacteroidota</taxon>
        <taxon>Flavobacteriia</taxon>
        <taxon>Flavobacteriales</taxon>
        <taxon>Flavobacteriaceae</taxon>
        <taxon>Zhouia</taxon>
    </lineage>
</organism>
<dbReference type="EMBL" id="FPAG01000003">
    <property type="protein sequence ID" value="SFS68138.1"/>
    <property type="molecule type" value="Genomic_DNA"/>
</dbReference>
<dbReference type="PANTHER" id="PTHR30204">
    <property type="entry name" value="REDOX-CYCLING DRUG-SENSING TRANSCRIPTIONAL ACTIVATOR SOXR"/>
    <property type="match status" value="1"/>
</dbReference>
<dbReference type="InterPro" id="IPR000551">
    <property type="entry name" value="MerR-type_HTH_dom"/>
</dbReference>
<dbReference type="PANTHER" id="PTHR30204:SF69">
    <property type="entry name" value="MERR-FAMILY TRANSCRIPTIONAL REGULATOR"/>
    <property type="match status" value="1"/>
</dbReference>
<dbReference type="AlphaFoldDB" id="A0A1I6RUM0"/>
<dbReference type="PROSITE" id="PS50937">
    <property type="entry name" value="HTH_MERR_2"/>
    <property type="match status" value="1"/>
</dbReference>
<dbReference type="Proteomes" id="UP000183209">
    <property type="component" value="Unassembled WGS sequence"/>
</dbReference>
<accession>A0A1I6RUM0</accession>
<dbReference type="GO" id="GO:0003677">
    <property type="term" value="F:DNA binding"/>
    <property type="evidence" value="ECO:0007669"/>
    <property type="project" value="UniProtKB-KW"/>
</dbReference>
<dbReference type="Pfam" id="PF13411">
    <property type="entry name" value="MerR_1"/>
    <property type="match status" value="1"/>
</dbReference>
<keyword evidence="1" id="KW-0678">Repressor</keyword>
<dbReference type="Gene3D" id="3.40.50.280">
    <property type="entry name" value="Cobalamin-binding domain"/>
    <property type="match status" value="1"/>
</dbReference>
<proteinExistence type="predicted"/>
<reference evidence="6 7" key="1">
    <citation type="submission" date="2016-10" db="EMBL/GenBank/DDBJ databases">
        <authorList>
            <person name="de Groot N.N."/>
        </authorList>
    </citation>
    <scope>NUCLEOTIDE SEQUENCE [LARGE SCALE GENOMIC DNA]</scope>
    <source>
        <strain evidence="6 7">CGMCC 1.6114</strain>
    </source>
</reference>
<evidence type="ECO:0000259" key="5">
    <source>
        <dbReference type="PROSITE" id="PS50937"/>
    </source>
</evidence>
<gene>
    <name evidence="6" type="ORF">SAMN04487906_1325</name>
</gene>
<dbReference type="SUPFAM" id="SSF46955">
    <property type="entry name" value="Putative DNA-binding domain"/>
    <property type="match status" value="1"/>
</dbReference>
<dbReference type="Gene3D" id="1.10.1240.10">
    <property type="entry name" value="Methionine synthase domain"/>
    <property type="match status" value="1"/>
</dbReference>
<dbReference type="Gene3D" id="1.10.1660.10">
    <property type="match status" value="1"/>
</dbReference>
<dbReference type="SMART" id="SM00422">
    <property type="entry name" value="HTH_MERR"/>
    <property type="match status" value="1"/>
</dbReference>